<dbReference type="InterPro" id="IPR001041">
    <property type="entry name" value="2Fe-2S_ferredoxin-type"/>
</dbReference>
<reference evidence="7 8" key="1">
    <citation type="submission" date="2018-08" db="EMBL/GenBank/DDBJ databases">
        <title>A genome reference for cultivated species of the human gut microbiota.</title>
        <authorList>
            <person name="Zou Y."/>
            <person name="Xue W."/>
            <person name="Luo G."/>
        </authorList>
    </citation>
    <scope>NUCLEOTIDE SEQUENCE [LARGE SCALE GENOMIC DNA]</scope>
    <source>
        <strain evidence="6 8">AF31-17AC</strain>
        <strain evidence="5 9">AM34-3LB</strain>
        <strain evidence="4 10">AM48-23BH</strain>
        <strain evidence="3 7">TM10-1AC</strain>
    </source>
</reference>
<proteinExistence type="predicted"/>
<dbReference type="InterPro" id="IPR006058">
    <property type="entry name" value="2Fe2S_fd_BS"/>
</dbReference>
<feature type="domain" description="2Fe-2S ferredoxin-type" evidence="2">
    <location>
        <begin position="17"/>
        <end position="99"/>
    </location>
</feature>
<dbReference type="InterPro" id="IPR042204">
    <property type="entry name" value="2Fe-2S-bd_N"/>
</dbReference>
<dbReference type="AlphaFoldDB" id="A0A374NHN1"/>
<dbReference type="PROSITE" id="PS51085">
    <property type="entry name" value="2FE2S_FER_2"/>
    <property type="match status" value="1"/>
</dbReference>
<dbReference type="Proteomes" id="UP000262524">
    <property type="component" value="Unassembled WGS sequence"/>
</dbReference>
<dbReference type="GO" id="GO:0016491">
    <property type="term" value="F:oxidoreductase activity"/>
    <property type="evidence" value="ECO:0007669"/>
    <property type="project" value="UniProtKB-KW"/>
</dbReference>
<evidence type="ECO:0000313" key="3">
    <source>
        <dbReference type="EMBL" id="RGI84480.1"/>
    </source>
</evidence>
<dbReference type="GO" id="GO:0051537">
    <property type="term" value="F:2 iron, 2 sulfur cluster binding"/>
    <property type="evidence" value="ECO:0007669"/>
    <property type="project" value="InterPro"/>
</dbReference>
<dbReference type="Proteomes" id="UP000283700">
    <property type="component" value="Unassembled WGS sequence"/>
</dbReference>
<evidence type="ECO:0000313" key="4">
    <source>
        <dbReference type="EMBL" id="RGZ81425.1"/>
    </source>
</evidence>
<evidence type="ECO:0000313" key="10">
    <source>
        <dbReference type="Proteomes" id="UP000286561"/>
    </source>
</evidence>
<dbReference type="CDD" id="cd00207">
    <property type="entry name" value="fer2"/>
    <property type="match status" value="1"/>
</dbReference>
<sequence length="105" mass="11329">MSRIENHIILGDLEEKKMVTIIVDGKEIPAVEGEPILSALLASGIKVANISPKHHEPRGYFCGIGRCTNCVMTVNGDPNVRTCVTPVEAGMVVETQDGLGKWEEA</sequence>
<evidence type="ECO:0000259" key="2">
    <source>
        <dbReference type="PROSITE" id="PS51085"/>
    </source>
</evidence>
<name>A0A374NHN1_9FIRM</name>
<dbReference type="Proteomes" id="UP000284621">
    <property type="component" value="Unassembled WGS sequence"/>
</dbReference>
<dbReference type="InterPro" id="IPR036010">
    <property type="entry name" value="2Fe-2S_ferredoxin-like_sf"/>
</dbReference>
<dbReference type="Gene3D" id="3.10.20.440">
    <property type="entry name" value="2Fe-2S iron-sulphur cluster binding domain, sarcosine oxidase, alpha subunit, N-terminal domain"/>
    <property type="match status" value="1"/>
</dbReference>
<keyword evidence="1" id="KW-0560">Oxidoreductase</keyword>
<comment type="caution">
    <text evidence="3">The sequence shown here is derived from an EMBL/GenBank/DDBJ whole genome shotgun (WGS) entry which is preliminary data.</text>
</comment>
<protein>
    <submittedName>
        <fullName evidence="3">(2Fe-2S)-binding protein</fullName>
    </submittedName>
</protein>
<evidence type="ECO:0000256" key="1">
    <source>
        <dbReference type="ARBA" id="ARBA00023002"/>
    </source>
</evidence>
<dbReference type="EMBL" id="QSOE01000079">
    <property type="protein sequence ID" value="RGI84480.1"/>
    <property type="molecule type" value="Genomic_DNA"/>
</dbReference>
<accession>A0A374NHN1</accession>
<evidence type="ECO:0000313" key="7">
    <source>
        <dbReference type="Proteomes" id="UP000262524"/>
    </source>
</evidence>
<dbReference type="RefSeq" id="WP_117982996.1">
    <property type="nucleotide sequence ID" value="NZ_CABJFJ010000003.1"/>
</dbReference>
<evidence type="ECO:0000313" key="6">
    <source>
        <dbReference type="EMBL" id="RHN07107.1"/>
    </source>
</evidence>
<evidence type="ECO:0000313" key="9">
    <source>
        <dbReference type="Proteomes" id="UP000284621"/>
    </source>
</evidence>
<dbReference type="EMBL" id="QSEP01000069">
    <property type="protein sequence ID" value="RGZ81425.1"/>
    <property type="molecule type" value="Genomic_DNA"/>
</dbReference>
<keyword evidence="9" id="KW-1185">Reference proteome</keyword>
<dbReference type="EMBL" id="QRQO01000074">
    <property type="protein sequence ID" value="RHN07107.1"/>
    <property type="molecule type" value="Genomic_DNA"/>
</dbReference>
<organism evidence="3 7">
    <name type="scientific">Anaerobutyricum hallii</name>
    <dbReference type="NCBI Taxonomy" id="39488"/>
    <lineage>
        <taxon>Bacteria</taxon>
        <taxon>Bacillati</taxon>
        <taxon>Bacillota</taxon>
        <taxon>Clostridia</taxon>
        <taxon>Lachnospirales</taxon>
        <taxon>Lachnospiraceae</taxon>
        <taxon>Anaerobutyricum</taxon>
    </lineage>
</organism>
<dbReference type="SUPFAM" id="SSF54292">
    <property type="entry name" value="2Fe-2S ferredoxin-like"/>
    <property type="match status" value="1"/>
</dbReference>
<dbReference type="EMBL" id="QSID01000003">
    <property type="protein sequence ID" value="RHC66829.1"/>
    <property type="molecule type" value="Genomic_DNA"/>
</dbReference>
<evidence type="ECO:0000313" key="8">
    <source>
        <dbReference type="Proteomes" id="UP000283700"/>
    </source>
</evidence>
<gene>
    <name evidence="5" type="ORF">DW833_02975</name>
    <name evidence="4" type="ORF">DW972_10420</name>
    <name evidence="6" type="ORF">DWZ29_15720</name>
    <name evidence="3" type="ORF">DXD91_10915</name>
</gene>
<dbReference type="Proteomes" id="UP000286561">
    <property type="component" value="Unassembled WGS sequence"/>
</dbReference>
<evidence type="ECO:0000313" key="5">
    <source>
        <dbReference type="EMBL" id="RHC66829.1"/>
    </source>
</evidence>
<dbReference type="PROSITE" id="PS00197">
    <property type="entry name" value="2FE2S_FER_1"/>
    <property type="match status" value="1"/>
</dbReference>
<dbReference type="Pfam" id="PF13510">
    <property type="entry name" value="Fer2_4"/>
    <property type="match status" value="1"/>
</dbReference>